<dbReference type="Gene3D" id="1.10.260.40">
    <property type="entry name" value="lambda repressor-like DNA-binding domains"/>
    <property type="match status" value="1"/>
</dbReference>
<name>A0A512DHY8_9CELL</name>
<comment type="caution">
    <text evidence="6">The sequence shown here is derived from an EMBL/GenBank/DDBJ whole genome shotgun (WGS) entry which is preliminary data.</text>
</comment>
<dbReference type="InterPro" id="IPR046335">
    <property type="entry name" value="LacI/GalR-like_sensor"/>
</dbReference>
<keyword evidence="2" id="KW-0238">DNA-binding</keyword>
<gene>
    <name evidence="6" type="ORF">CAE01nite_35550</name>
</gene>
<organism evidence="6 7">
    <name type="scientific">Cellulomonas aerilata</name>
    <dbReference type="NCBI Taxonomy" id="515326"/>
    <lineage>
        <taxon>Bacteria</taxon>
        <taxon>Bacillati</taxon>
        <taxon>Actinomycetota</taxon>
        <taxon>Actinomycetes</taxon>
        <taxon>Micrococcales</taxon>
        <taxon>Cellulomonadaceae</taxon>
        <taxon>Cellulomonas</taxon>
    </lineage>
</organism>
<keyword evidence="1" id="KW-0805">Transcription regulation</keyword>
<dbReference type="PANTHER" id="PTHR30146:SF109">
    <property type="entry name" value="HTH-TYPE TRANSCRIPTIONAL REGULATOR GALS"/>
    <property type="match status" value="1"/>
</dbReference>
<dbReference type="EMBL" id="BJYY01000023">
    <property type="protein sequence ID" value="GEO35830.1"/>
    <property type="molecule type" value="Genomic_DNA"/>
</dbReference>
<dbReference type="Pfam" id="PF00356">
    <property type="entry name" value="LacI"/>
    <property type="match status" value="1"/>
</dbReference>
<dbReference type="SMART" id="SM00354">
    <property type="entry name" value="HTH_LACI"/>
    <property type="match status" value="1"/>
</dbReference>
<evidence type="ECO:0000256" key="3">
    <source>
        <dbReference type="ARBA" id="ARBA00023163"/>
    </source>
</evidence>
<dbReference type="InterPro" id="IPR010982">
    <property type="entry name" value="Lambda_DNA-bd_dom_sf"/>
</dbReference>
<dbReference type="RefSeq" id="WP_246131329.1">
    <property type="nucleotide sequence ID" value="NZ_BAAARM010000003.1"/>
</dbReference>
<evidence type="ECO:0000313" key="7">
    <source>
        <dbReference type="Proteomes" id="UP000321181"/>
    </source>
</evidence>
<evidence type="ECO:0000313" key="6">
    <source>
        <dbReference type="EMBL" id="GEO35830.1"/>
    </source>
</evidence>
<dbReference type="Gene3D" id="3.40.50.2300">
    <property type="match status" value="2"/>
</dbReference>
<evidence type="ECO:0000256" key="2">
    <source>
        <dbReference type="ARBA" id="ARBA00023125"/>
    </source>
</evidence>
<feature type="domain" description="HTH lacI-type" evidence="5">
    <location>
        <begin position="36"/>
        <end position="90"/>
    </location>
</feature>
<accession>A0A512DHY8</accession>
<evidence type="ECO:0000256" key="4">
    <source>
        <dbReference type="SAM" id="MobiDB-lite"/>
    </source>
</evidence>
<dbReference type="GO" id="GO:0000976">
    <property type="term" value="F:transcription cis-regulatory region binding"/>
    <property type="evidence" value="ECO:0007669"/>
    <property type="project" value="TreeGrafter"/>
</dbReference>
<protein>
    <submittedName>
        <fullName evidence="6">LacI family transcriptional regulator</fullName>
    </submittedName>
</protein>
<dbReference type="InterPro" id="IPR000843">
    <property type="entry name" value="HTH_LacI"/>
</dbReference>
<dbReference type="CDD" id="cd01392">
    <property type="entry name" value="HTH_LacI"/>
    <property type="match status" value="1"/>
</dbReference>
<dbReference type="Proteomes" id="UP000321181">
    <property type="component" value="Unassembled WGS sequence"/>
</dbReference>
<dbReference type="AlphaFoldDB" id="A0A512DHY8"/>
<evidence type="ECO:0000259" key="5">
    <source>
        <dbReference type="PROSITE" id="PS50932"/>
    </source>
</evidence>
<feature type="compositionally biased region" description="Gly residues" evidence="4">
    <location>
        <begin position="22"/>
        <end position="34"/>
    </location>
</feature>
<dbReference type="SUPFAM" id="SSF47413">
    <property type="entry name" value="lambda repressor-like DNA-binding domains"/>
    <property type="match status" value="1"/>
</dbReference>
<reference evidence="6 7" key="1">
    <citation type="submission" date="2019-07" db="EMBL/GenBank/DDBJ databases">
        <title>Whole genome shotgun sequence of Cellulomonas aerilata NBRC 106308.</title>
        <authorList>
            <person name="Hosoyama A."/>
            <person name="Uohara A."/>
            <person name="Ohji S."/>
            <person name="Ichikawa N."/>
        </authorList>
    </citation>
    <scope>NUCLEOTIDE SEQUENCE [LARGE SCALE GENOMIC DNA]</scope>
    <source>
        <strain evidence="6 7">NBRC 106308</strain>
    </source>
</reference>
<dbReference type="PANTHER" id="PTHR30146">
    <property type="entry name" value="LACI-RELATED TRANSCRIPTIONAL REPRESSOR"/>
    <property type="match status" value="1"/>
</dbReference>
<dbReference type="PROSITE" id="PS00356">
    <property type="entry name" value="HTH_LACI_1"/>
    <property type="match status" value="1"/>
</dbReference>
<keyword evidence="7" id="KW-1185">Reference proteome</keyword>
<dbReference type="GO" id="GO:0003700">
    <property type="term" value="F:DNA-binding transcription factor activity"/>
    <property type="evidence" value="ECO:0007669"/>
    <property type="project" value="TreeGrafter"/>
</dbReference>
<feature type="region of interest" description="Disordered" evidence="4">
    <location>
        <begin position="1"/>
        <end position="36"/>
    </location>
</feature>
<dbReference type="CDD" id="cd06267">
    <property type="entry name" value="PBP1_LacI_sugar_binding-like"/>
    <property type="match status" value="1"/>
</dbReference>
<feature type="compositionally biased region" description="Low complexity" evidence="4">
    <location>
        <begin position="1"/>
        <end position="10"/>
    </location>
</feature>
<dbReference type="Pfam" id="PF13377">
    <property type="entry name" value="Peripla_BP_3"/>
    <property type="match status" value="1"/>
</dbReference>
<dbReference type="PROSITE" id="PS50932">
    <property type="entry name" value="HTH_LACI_2"/>
    <property type="match status" value="1"/>
</dbReference>
<keyword evidence="3" id="KW-0804">Transcription</keyword>
<evidence type="ECO:0000256" key="1">
    <source>
        <dbReference type="ARBA" id="ARBA00023015"/>
    </source>
</evidence>
<dbReference type="InterPro" id="IPR028082">
    <property type="entry name" value="Peripla_BP_I"/>
</dbReference>
<dbReference type="SUPFAM" id="SSF53822">
    <property type="entry name" value="Periplasmic binding protein-like I"/>
    <property type="match status" value="1"/>
</dbReference>
<sequence length="365" mass="37965">MTDSTATMPAAAPPTSPDASAAGGGPRPRGGRGGAPTLEEVAELAGVSRSTASRAINGGLRVSPEAQAAVESAIAQLGFTPNRAARSLVTRRSDSVALVIPEPDERVLTDPFFAGTLNGLSAALSSTDLQLVLLIVRPGDNARATRYLRHGHVDGAIVVSHHQDDSLDRALADSGLPHVFVGRPLERDREVRHVDLDNALGGRLATEHLVRLGRRRVATIAGPQDMAAGLDRLGGWRDVLREAGLPDDAVAFGDFTTAGGAAAATELLERHPDLDAIFAASDLMAVGALGVLAERGRTVPGDVAIVGYDNLGVAESTKPQLTTVVNPVVAMARRAGELLLDQLAGRPVAVDPVIFPPELVRRQSA</sequence>
<proteinExistence type="predicted"/>